<evidence type="ECO:0000256" key="8">
    <source>
        <dbReference type="ARBA" id="ARBA00023242"/>
    </source>
</evidence>
<dbReference type="EMBL" id="CH981528">
    <property type="protein sequence ID" value="EDK45557.1"/>
    <property type="molecule type" value="Genomic_DNA"/>
</dbReference>
<dbReference type="InterPro" id="IPR029063">
    <property type="entry name" value="SAM-dependent_MTases_sf"/>
</dbReference>
<organism evidence="12 13">
    <name type="scientific">Lodderomyces elongisporus (strain ATCC 11503 / CBS 2605 / JCM 1781 / NBRC 1676 / NRRL YB-4239)</name>
    <name type="common">Yeast</name>
    <name type="synonym">Saccharomyces elongisporus</name>
    <dbReference type="NCBI Taxonomy" id="379508"/>
    <lineage>
        <taxon>Eukaryota</taxon>
        <taxon>Fungi</taxon>
        <taxon>Dikarya</taxon>
        <taxon>Ascomycota</taxon>
        <taxon>Saccharomycotina</taxon>
        <taxon>Pichiomycetes</taxon>
        <taxon>Debaryomycetaceae</taxon>
        <taxon>Candida/Lodderomyces clade</taxon>
        <taxon>Lodderomyces</taxon>
    </lineage>
</organism>
<keyword evidence="6" id="KW-0808">Transferase</keyword>
<dbReference type="PANTHER" id="PTHR32379:SF1">
    <property type="entry name" value="GUANIDINOACETATE N-METHYLTRANSFERASE"/>
    <property type="match status" value="1"/>
</dbReference>
<dbReference type="Proteomes" id="UP000001996">
    <property type="component" value="Unassembled WGS sequence"/>
</dbReference>
<dbReference type="eggNOG" id="KOG1709">
    <property type="taxonomic scope" value="Eukaryota"/>
</dbReference>
<dbReference type="GO" id="GO:0005737">
    <property type="term" value="C:cytoplasm"/>
    <property type="evidence" value="ECO:0007669"/>
    <property type="project" value="UniProtKB-SubCell"/>
</dbReference>
<dbReference type="FunFam" id="3.40.50.150:FF:000310">
    <property type="entry name" value="Arginine N-methyltransferase 2"/>
    <property type="match status" value="1"/>
</dbReference>
<dbReference type="GeneID" id="5231891"/>
<evidence type="ECO:0000259" key="11">
    <source>
        <dbReference type="PROSITE" id="PS51559"/>
    </source>
</evidence>
<evidence type="ECO:0000256" key="6">
    <source>
        <dbReference type="ARBA" id="ARBA00022679"/>
    </source>
</evidence>
<dbReference type="InterPro" id="IPR017408">
    <property type="entry name" value="Arginine_N-MeTrfase_2"/>
</dbReference>
<dbReference type="InterPro" id="IPR026480">
    <property type="entry name" value="RMT2_dom"/>
</dbReference>
<evidence type="ECO:0000256" key="4">
    <source>
        <dbReference type="ARBA" id="ARBA00022490"/>
    </source>
</evidence>
<reference evidence="12 13" key="1">
    <citation type="journal article" date="2009" name="Nature">
        <title>Evolution of pathogenicity and sexual reproduction in eight Candida genomes.</title>
        <authorList>
            <person name="Butler G."/>
            <person name="Rasmussen M.D."/>
            <person name="Lin M.F."/>
            <person name="Santos M.A."/>
            <person name="Sakthikumar S."/>
            <person name="Munro C.A."/>
            <person name="Rheinbay E."/>
            <person name="Grabherr M."/>
            <person name="Forche A."/>
            <person name="Reedy J.L."/>
            <person name="Agrafioti I."/>
            <person name="Arnaud M.B."/>
            <person name="Bates S."/>
            <person name="Brown A.J."/>
            <person name="Brunke S."/>
            <person name="Costanzo M.C."/>
            <person name="Fitzpatrick D.A."/>
            <person name="de Groot P.W."/>
            <person name="Harris D."/>
            <person name="Hoyer L.L."/>
            <person name="Hube B."/>
            <person name="Klis F.M."/>
            <person name="Kodira C."/>
            <person name="Lennard N."/>
            <person name="Logue M.E."/>
            <person name="Martin R."/>
            <person name="Neiman A.M."/>
            <person name="Nikolaou E."/>
            <person name="Quail M.A."/>
            <person name="Quinn J."/>
            <person name="Santos M.C."/>
            <person name="Schmitzberger F.F."/>
            <person name="Sherlock G."/>
            <person name="Shah P."/>
            <person name="Silverstein K.A."/>
            <person name="Skrzypek M.S."/>
            <person name="Soll D."/>
            <person name="Staggs R."/>
            <person name="Stansfield I."/>
            <person name="Stumpf M.P."/>
            <person name="Sudbery P.E."/>
            <person name="Srikantha T."/>
            <person name="Zeng Q."/>
            <person name="Berman J."/>
            <person name="Berriman M."/>
            <person name="Heitman J."/>
            <person name="Gow N.A."/>
            <person name="Lorenz M.C."/>
            <person name="Birren B.W."/>
            <person name="Kellis M."/>
            <person name="Cuomo C.A."/>
        </authorList>
    </citation>
    <scope>NUCLEOTIDE SEQUENCE [LARGE SCALE GENOMIC DNA]</scope>
    <source>
        <strain evidence="13">ATCC 11503 / BCRC 21390 / CBS 2605 / JCM 1781 / NBRC 1676 / NRRL YB-4239</strain>
    </source>
</reference>
<keyword evidence="13" id="KW-1185">Reference proteome</keyword>
<dbReference type="PROSITE" id="PS51559">
    <property type="entry name" value="SAM_RMT2"/>
    <property type="match status" value="1"/>
</dbReference>
<evidence type="ECO:0000256" key="9">
    <source>
        <dbReference type="ARBA" id="ARBA00031001"/>
    </source>
</evidence>
<evidence type="ECO:0000256" key="3">
    <source>
        <dbReference type="ARBA" id="ARBA00018778"/>
    </source>
</evidence>
<dbReference type="SUPFAM" id="SSF53335">
    <property type="entry name" value="S-adenosyl-L-methionine-dependent methyltransferases"/>
    <property type="match status" value="1"/>
</dbReference>
<dbReference type="InParanoid" id="A5E299"/>
<dbReference type="STRING" id="379508.A5E299"/>
<comment type="subcellular location">
    <subcellularLocation>
        <location evidence="2">Cytoplasm</location>
    </subcellularLocation>
    <subcellularLocation>
        <location evidence="1">Nucleus</location>
    </subcellularLocation>
</comment>
<evidence type="ECO:0000256" key="7">
    <source>
        <dbReference type="ARBA" id="ARBA00022691"/>
    </source>
</evidence>
<dbReference type="GO" id="GO:0032259">
    <property type="term" value="P:methylation"/>
    <property type="evidence" value="ECO:0007669"/>
    <property type="project" value="UniProtKB-KW"/>
</dbReference>
<evidence type="ECO:0000256" key="1">
    <source>
        <dbReference type="ARBA" id="ARBA00004123"/>
    </source>
</evidence>
<keyword evidence="4" id="KW-0963">Cytoplasm</keyword>
<dbReference type="KEGG" id="lel:PVL30_004564"/>
<protein>
    <recommendedName>
        <fullName evidence="3">Protein arginine N-methyltransferase 2</fullName>
    </recommendedName>
    <alternativeName>
        <fullName evidence="9">Protein-arginine N5-methyltransferase</fullName>
    </alternativeName>
    <alternativeName>
        <fullName evidence="10">Type IV protein arginine N-methyltransferase</fullName>
    </alternativeName>
</protein>
<keyword evidence="5" id="KW-0489">Methyltransferase</keyword>
<dbReference type="HOGENOM" id="CLU_033831_0_0_1"/>
<evidence type="ECO:0000313" key="13">
    <source>
        <dbReference type="Proteomes" id="UP000001996"/>
    </source>
</evidence>
<sequence length="482" mass="55080">MSDLHDLCKFPQRPISEEYIANLNHYLRNGIPATYTVEEAYNYINGIEDVEPLTTTTPLHLICTHVPLDLSEDEQNIVNQFVDILFEYGAGWSFTDVNNETPGCILIRRGLKQLPLYQKIVDAGVRAELVLRKVTEFDMEVIEDTDGVKHEEFGELEYNNSNNNGSSNNIDSSTSDCVCEKNDVKNEEPIIKVEQQKGGDILADSIKEEFETNGNEDEKAVDDVYGKPSIEVDDDINAPSQNQVSYLDTKLEYTEDALVTKDRRDGVMMAWESDIMQLGADALFSGVDNEKREEDSGKVQDSEVTVLNIGFGMGIIDRMIQSKNPTKHYICEAHPDVLNKMKKDGWFDKANVVVLSGRWQDELDKLLSLGNTFFDGIYYDTFSEHYLDMLELFDYVVGLLKPNGVFSFFNGLGADREVIYEVYKKLVSIDLENYGLQCEFQEFPVPKDLFMNNEDKSIWDDVKRSYWSCPTYYHPVAKFMDF</sequence>
<dbReference type="VEuPathDB" id="FungiDB:LELG_03736"/>
<dbReference type="AlphaFoldDB" id="A5E299"/>
<gene>
    <name evidence="12" type="ORF">LELG_03736</name>
</gene>
<evidence type="ECO:0000256" key="5">
    <source>
        <dbReference type="ARBA" id="ARBA00022603"/>
    </source>
</evidence>
<dbReference type="GO" id="GO:0005634">
    <property type="term" value="C:nucleus"/>
    <property type="evidence" value="ECO:0007669"/>
    <property type="project" value="UniProtKB-SubCell"/>
</dbReference>
<dbReference type="CDD" id="cd02440">
    <property type="entry name" value="AdoMet_MTases"/>
    <property type="match status" value="1"/>
</dbReference>
<dbReference type="Gene3D" id="3.40.50.150">
    <property type="entry name" value="Vaccinia Virus protein VP39"/>
    <property type="match status" value="1"/>
</dbReference>
<dbReference type="PIRSF" id="PIRSF038148">
    <property type="entry name" value="Arginine_N-mtfrase-2"/>
    <property type="match status" value="1"/>
</dbReference>
<keyword evidence="8" id="KW-0539">Nucleus</keyword>
<proteinExistence type="predicted"/>
<evidence type="ECO:0000256" key="10">
    <source>
        <dbReference type="ARBA" id="ARBA00031724"/>
    </source>
</evidence>
<keyword evidence="7" id="KW-0949">S-adenosyl-L-methionine</keyword>
<dbReference type="OrthoDB" id="19014at2759"/>
<name>A5E299_LODEL</name>
<dbReference type="InterPro" id="IPR051038">
    <property type="entry name" value="RMT2/GAMT_Mtase"/>
</dbReference>
<feature type="domain" description="RMT2" evidence="11">
    <location>
        <begin position="237"/>
        <end position="482"/>
    </location>
</feature>
<dbReference type="OMA" id="YWVVDNY"/>
<dbReference type="PANTHER" id="PTHR32379">
    <property type="entry name" value="GUANIDINOACETATE N-METHYLTRANSFERASE"/>
    <property type="match status" value="1"/>
</dbReference>
<accession>A5E299</accession>
<dbReference type="GO" id="GO:0019702">
    <property type="term" value="F:protein arginine N5-methyltransferase activity"/>
    <property type="evidence" value="ECO:0007669"/>
    <property type="project" value="EnsemblFungi"/>
</dbReference>
<evidence type="ECO:0000256" key="2">
    <source>
        <dbReference type="ARBA" id="ARBA00004496"/>
    </source>
</evidence>
<dbReference type="FunCoup" id="A5E299">
    <property type="interactions" value="394"/>
</dbReference>
<evidence type="ECO:0000313" key="12">
    <source>
        <dbReference type="EMBL" id="EDK45557.1"/>
    </source>
</evidence>